<protein>
    <submittedName>
        <fullName evidence="1">Uncharacterized protein</fullName>
    </submittedName>
</protein>
<sequence>MSEICSDRIKVDVCVQPVSIGNGSFNRPCRKLFQFQQGTF</sequence>
<dbReference type="STRING" id="243090.RB4277"/>
<evidence type="ECO:0000313" key="1">
    <source>
        <dbReference type="EMBL" id="CAD73687.1"/>
    </source>
</evidence>
<keyword evidence="2" id="KW-1185">Reference proteome</keyword>
<dbReference type="EMBL" id="BX294140">
    <property type="protein sequence ID" value="CAD73687.1"/>
    <property type="molecule type" value="Genomic_DNA"/>
</dbReference>
<proteinExistence type="predicted"/>
<name>Q7USV5_RHOBA</name>
<dbReference type="AlphaFoldDB" id="Q7USV5"/>
<dbReference type="EnsemblBacteria" id="CAD73687">
    <property type="protein sequence ID" value="CAD73687"/>
    <property type="gene ID" value="RB4277"/>
</dbReference>
<dbReference type="KEGG" id="rba:RB4277"/>
<reference evidence="1 2" key="1">
    <citation type="journal article" date="2003" name="Proc. Natl. Acad. Sci. U.S.A.">
        <title>Complete genome sequence of the marine planctomycete Pirellula sp. strain 1.</title>
        <authorList>
            <person name="Gloeckner F.O."/>
            <person name="Kube M."/>
            <person name="Bauer M."/>
            <person name="Teeling H."/>
            <person name="Lombardot T."/>
            <person name="Ludwig W."/>
            <person name="Gade D."/>
            <person name="Beck A."/>
            <person name="Borzym K."/>
            <person name="Heitmann K."/>
            <person name="Rabus R."/>
            <person name="Schlesner H."/>
            <person name="Amann R."/>
            <person name="Reinhardt R."/>
        </authorList>
    </citation>
    <scope>NUCLEOTIDE SEQUENCE [LARGE SCALE GENOMIC DNA]</scope>
    <source>
        <strain evidence="2">DSM 10527 / NCIMB 13988 / SH1</strain>
    </source>
</reference>
<dbReference type="HOGENOM" id="CLU_3295576_0_0_0"/>
<organism evidence="1 2">
    <name type="scientific">Rhodopirellula baltica (strain DSM 10527 / NCIMB 13988 / SH1)</name>
    <dbReference type="NCBI Taxonomy" id="243090"/>
    <lineage>
        <taxon>Bacteria</taxon>
        <taxon>Pseudomonadati</taxon>
        <taxon>Planctomycetota</taxon>
        <taxon>Planctomycetia</taxon>
        <taxon>Pirellulales</taxon>
        <taxon>Pirellulaceae</taxon>
        <taxon>Rhodopirellula</taxon>
    </lineage>
</organism>
<dbReference type="Proteomes" id="UP000001025">
    <property type="component" value="Chromosome"/>
</dbReference>
<dbReference type="InParanoid" id="Q7USV5"/>
<accession>Q7USV5</accession>
<evidence type="ECO:0000313" key="2">
    <source>
        <dbReference type="Proteomes" id="UP000001025"/>
    </source>
</evidence>
<gene>
    <name evidence="1" type="ordered locus">RB4277</name>
</gene>